<dbReference type="AlphaFoldDB" id="A0A451BG14"/>
<gene>
    <name evidence="1" type="ORF">BECKMB1821H_GA0114242_11114</name>
</gene>
<reference evidence="1" key="1">
    <citation type="submission" date="2019-02" db="EMBL/GenBank/DDBJ databases">
        <authorList>
            <person name="Gruber-Vodicka R. H."/>
            <person name="Seah K. B. B."/>
        </authorList>
    </citation>
    <scope>NUCLEOTIDE SEQUENCE</scope>
    <source>
        <strain evidence="1">BECK_BZ198</strain>
    </source>
</reference>
<dbReference type="EMBL" id="CAADGH010000111">
    <property type="protein sequence ID" value="VFK77216.1"/>
    <property type="molecule type" value="Genomic_DNA"/>
</dbReference>
<evidence type="ECO:0000313" key="1">
    <source>
        <dbReference type="EMBL" id="VFK77216.1"/>
    </source>
</evidence>
<sequence>MTNLGRHKNWYNREYPGPNKVFFRLDRLALTIEGKETVSKRPLGIFEMEHVLSQIHVGINQKKLCQKISFGCDCHKMRDKSKGTRSLAWLRDDKNSLNCHFERNEKSYTRFVVPKRGIFHLRRRRGPRAPT</sequence>
<protein>
    <submittedName>
        <fullName evidence="1">Uncharacterized protein</fullName>
    </submittedName>
</protein>
<accession>A0A451BG14</accession>
<name>A0A451BG14_9GAMM</name>
<organism evidence="1">
    <name type="scientific">Candidatus Kentrum sp. MB</name>
    <dbReference type="NCBI Taxonomy" id="2138164"/>
    <lineage>
        <taxon>Bacteria</taxon>
        <taxon>Pseudomonadati</taxon>
        <taxon>Pseudomonadota</taxon>
        <taxon>Gammaproteobacteria</taxon>
        <taxon>Candidatus Kentrum</taxon>
    </lineage>
</organism>
<proteinExistence type="predicted"/>